<keyword evidence="3" id="KW-1185">Reference proteome</keyword>
<dbReference type="Pfam" id="PF00656">
    <property type="entry name" value="Peptidase_C14"/>
    <property type="match status" value="1"/>
</dbReference>
<organism evidence="2 3">
    <name type="scientific">Herpetosiphon gulosus</name>
    <dbReference type="NCBI Taxonomy" id="1973496"/>
    <lineage>
        <taxon>Bacteria</taxon>
        <taxon>Bacillati</taxon>
        <taxon>Chloroflexota</taxon>
        <taxon>Chloroflexia</taxon>
        <taxon>Herpetosiphonales</taxon>
        <taxon>Herpetosiphonaceae</taxon>
        <taxon>Herpetosiphon</taxon>
    </lineage>
</organism>
<evidence type="ECO:0000313" key="2">
    <source>
        <dbReference type="EMBL" id="GAA5528098.1"/>
    </source>
</evidence>
<dbReference type="Proteomes" id="UP001428290">
    <property type="component" value="Unassembled WGS sequence"/>
</dbReference>
<dbReference type="Gene3D" id="3.40.50.1460">
    <property type="match status" value="1"/>
</dbReference>
<dbReference type="RefSeq" id="WP_345721706.1">
    <property type="nucleotide sequence ID" value="NZ_BAABRU010000006.1"/>
</dbReference>
<gene>
    <name evidence="2" type="ORF">Hgul01_01894</name>
</gene>
<dbReference type="InterPro" id="IPR029030">
    <property type="entry name" value="Caspase-like_dom_sf"/>
</dbReference>
<proteinExistence type="predicted"/>
<accession>A0ABP9X0N3</accession>
<reference evidence="2 3" key="1">
    <citation type="submission" date="2024-02" db="EMBL/GenBank/DDBJ databases">
        <title>Herpetosiphon gulosus NBRC 112829.</title>
        <authorList>
            <person name="Ichikawa N."/>
            <person name="Katano-Makiyama Y."/>
            <person name="Hidaka K."/>
        </authorList>
    </citation>
    <scope>NUCLEOTIDE SEQUENCE [LARGE SCALE GENOMIC DNA]</scope>
    <source>
        <strain evidence="2 3">NBRC 112829</strain>
    </source>
</reference>
<dbReference type="InterPro" id="IPR011600">
    <property type="entry name" value="Pept_C14_caspase"/>
</dbReference>
<feature type="domain" description="Peptidase C14 caspase" evidence="1">
    <location>
        <begin position="6"/>
        <end position="254"/>
    </location>
</feature>
<name>A0ABP9X0N3_9CHLR</name>
<evidence type="ECO:0000259" key="1">
    <source>
        <dbReference type="Pfam" id="PF00656"/>
    </source>
</evidence>
<comment type="caution">
    <text evidence="2">The sequence shown here is derived from an EMBL/GenBank/DDBJ whole genome shotgun (WGS) entry which is preliminary data.</text>
</comment>
<dbReference type="EMBL" id="BAABRU010000006">
    <property type="protein sequence ID" value="GAA5528098.1"/>
    <property type="molecule type" value="Genomic_DNA"/>
</dbReference>
<sequence length="457" mass="49141">MQFDHGYALLIGVGAISKYAEWSLPMTVNDATILKSLLIDQHFCGYPDNQQHIRLLTDTAATKDSILDGLDWLATCADNDPAATILFFYSGHGWIDKQTGAYYLVQHDVSPVNLAETALSAHDITEKLRAINAQRLLAIFDCCHAQGMATSKGELAKPVELPTNLEIAALPKSLVNDLKQGQGRAVFTSSLGNQRSWMRDETMSLYTYHLIEALEGAGNKAGDTTVRISNLMNYLGAVVPASAQMMGREQTPFFDTASEDFPIALLLGGKGLGVNGWVKAEPSTSSIPSRQVTQSAGDHAILVGGDAKHTIFNTGNGNQFKQSHYTLKGNQIENSAIGDGANVTNKGNLNISGSTVGSAVGINYGTISQESPGKSAPITLGAIIKLAETIAEQMRDEECWEQLQLVLVQLNAALRAEKRADTHVRSTKIQLASSSITALTASHSECIALEQQIKQLI</sequence>
<protein>
    <recommendedName>
        <fullName evidence="1">Peptidase C14 caspase domain-containing protein</fullName>
    </recommendedName>
</protein>
<dbReference type="SUPFAM" id="SSF52129">
    <property type="entry name" value="Caspase-like"/>
    <property type="match status" value="1"/>
</dbReference>
<evidence type="ECO:0000313" key="3">
    <source>
        <dbReference type="Proteomes" id="UP001428290"/>
    </source>
</evidence>